<protein>
    <recommendedName>
        <fullName evidence="1">CdiA toxin EC869-like domain-containing protein</fullName>
    </recommendedName>
</protein>
<organism evidence="2 3">
    <name type="scientific">Burkholderia vietnamiensis</name>
    <dbReference type="NCBI Taxonomy" id="60552"/>
    <lineage>
        <taxon>Bacteria</taxon>
        <taxon>Pseudomonadati</taxon>
        <taxon>Pseudomonadota</taxon>
        <taxon>Betaproteobacteria</taxon>
        <taxon>Burkholderiales</taxon>
        <taxon>Burkholderiaceae</taxon>
        <taxon>Burkholderia</taxon>
        <taxon>Burkholderia cepacia complex</taxon>
    </lineage>
</organism>
<evidence type="ECO:0000313" key="3">
    <source>
        <dbReference type="Proteomes" id="UP000237632"/>
    </source>
</evidence>
<sequence length="71" mass="7697">MKPSLKGNIDAVANFMEASLETRTLTADEITARQLQVAVPSGTTPAQWQQINRAIQYGQSQGVKVIVTPVK</sequence>
<dbReference type="EMBL" id="PVHK01000151">
    <property type="protein sequence ID" value="PRH40473.1"/>
    <property type="molecule type" value="Genomic_DNA"/>
</dbReference>
<comment type="caution">
    <text evidence="2">The sequence shown here is derived from an EMBL/GenBank/DDBJ whole genome shotgun (WGS) entry which is preliminary data.</text>
</comment>
<dbReference type="Gene3D" id="3.40.1350.110">
    <property type="match status" value="1"/>
</dbReference>
<gene>
    <name evidence="2" type="ORF">C6T65_20870</name>
</gene>
<feature type="domain" description="CdiA toxin EC869-like" evidence="1">
    <location>
        <begin position="3"/>
        <end position="68"/>
    </location>
</feature>
<evidence type="ECO:0000313" key="2">
    <source>
        <dbReference type="EMBL" id="PRH40473.1"/>
    </source>
</evidence>
<dbReference type="Proteomes" id="UP000237632">
    <property type="component" value="Unassembled WGS sequence"/>
</dbReference>
<dbReference type="AlphaFoldDB" id="A0AA44XXK1"/>
<reference evidence="2 3" key="1">
    <citation type="submission" date="2018-03" db="EMBL/GenBank/DDBJ databases">
        <authorList>
            <person name="Nguyen K."/>
            <person name="Fouts D."/>
            <person name="Sutton G."/>
        </authorList>
    </citation>
    <scope>NUCLEOTIDE SEQUENCE [LARGE SCALE GENOMIC DNA]</scope>
    <source>
        <strain evidence="2 3">AU3578</strain>
    </source>
</reference>
<evidence type="ECO:0000259" key="1">
    <source>
        <dbReference type="Pfam" id="PF21111"/>
    </source>
</evidence>
<dbReference type="RefSeq" id="WP_081071386.1">
    <property type="nucleotide sequence ID" value="NZ_CADFFR010000092.1"/>
</dbReference>
<name>A0AA44XXK1_BURVI</name>
<dbReference type="GO" id="GO:0004530">
    <property type="term" value="F:deoxyribonuclease I activity"/>
    <property type="evidence" value="ECO:0007669"/>
    <property type="project" value="InterPro"/>
</dbReference>
<accession>A0AA44XXK1</accession>
<proteinExistence type="predicted"/>
<dbReference type="Pfam" id="PF21111">
    <property type="entry name" value="CDI_toxin_EC869_like"/>
    <property type="match status" value="1"/>
</dbReference>
<dbReference type="InterPro" id="IPR033799">
    <property type="entry name" value="CdiA_EC869-like"/>
</dbReference>